<sequence>MAGSAAGGAELFFERLCTAQAHTGLDVLPVIRRNGARSQRLRDGGTRPLELPFGGLLDLRTGPALRRALKAFRPRVTVAWMNRAARFTPQGDWILAGRLGGFYDLSYYRRCSHLIGNTRGLVQWMARQGWDPARAHYLPNFATDLAQVAAVWPKGVPHGAPFLLALGRLHENKAFDVLIRAMRHIPSIPLVIAGEGPERAGLEALARREGVAARVIMPGWADNPGGLIRACSILVCPSRHEPLGNVVIEGFSATKPVVAAAADGPAELIRTGENGLLAPVEDAQALAAGIAELLENPARAHQIATAGRQDYDSTFAAPPVLAAWRHFLATVEG</sequence>
<dbReference type="AlphaFoldDB" id="A0A939HP36"/>
<dbReference type="Pfam" id="PF00534">
    <property type="entry name" value="Glycos_transf_1"/>
    <property type="match status" value="1"/>
</dbReference>
<evidence type="ECO:0000313" key="3">
    <source>
        <dbReference type="Proteomes" id="UP000664073"/>
    </source>
</evidence>
<dbReference type="PANTHER" id="PTHR12526">
    <property type="entry name" value="GLYCOSYLTRANSFERASE"/>
    <property type="match status" value="1"/>
</dbReference>
<accession>A0A939HP36</accession>
<keyword evidence="3" id="KW-1185">Reference proteome</keyword>
<feature type="domain" description="Glycosyl transferase family 1" evidence="1">
    <location>
        <begin position="154"/>
        <end position="309"/>
    </location>
</feature>
<gene>
    <name evidence="2" type="ORF">J2D77_12330</name>
</gene>
<reference evidence="2" key="1">
    <citation type="submission" date="2021-03" db="EMBL/GenBank/DDBJ databases">
        <title>The complete genome sequence of Acetobacter sp. TBRC 12339.</title>
        <authorList>
            <person name="Charoenyingcharoen P."/>
            <person name="Yukphan P."/>
        </authorList>
    </citation>
    <scope>NUCLEOTIDE SEQUENCE</scope>
    <source>
        <strain evidence="2">TBRC 12339</strain>
    </source>
</reference>
<dbReference type="EMBL" id="JAFVMH010000006">
    <property type="protein sequence ID" value="MBO1325941.1"/>
    <property type="molecule type" value="Genomic_DNA"/>
</dbReference>
<dbReference type="Gene3D" id="3.40.50.2000">
    <property type="entry name" value="Glycogen Phosphorylase B"/>
    <property type="match status" value="2"/>
</dbReference>
<dbReference type="Proteomes" id="UP000664073">
    <property type="component" value="Unassembled WGS sequence"/>
</dbReference>
<organism evidence="2 3">
    <name type="scientific">Acetobacter garciniae</name>
    <dbReference type="NCBI Taxonomy" id="2817435"/>
    <lineage>
        <taxon>Bacteria</taxon>
        <taxon>Pseudomonadati</taxon>
        <taxon>Pseudomonadota</taxon>
        <taxon>Alphaproteobacteria</taxon>
        <taxon>Acetobacterales</taxon>
        <taxon>Acetobacteraceae</taxon>
        <taxon>Acetobacter</taxon>
    </lineage>
</organism>
<dbReference type="PANTHER" id="PTHR12526:SF635">
    <property type="entry name" value="GLYCOSYL TRANSFERASE GROUP 1"/>
    <property type="match status" value="1"/>
</dbReference>
<evidence type="ECO:0000313" key="2">
    <source>
        <dbReference type="EMBL" id="MBO1325941.1"/>
    </source>
</evidence>
<dbReference type="GO" id="GO:0016757">
    <property type="term" value="F:glycosyltransferase activity"/>
    <property type="evidence" value="ECO:0007669"/>
    <property type="project" value="InterPro"/>
</dbReference>
<dbReference type="CDD" id="cd03811">
    <property type="entry name" value="GT4_GT28_WabH-like"/>
    <property type="match status" value="1"/>
</dbReference>
<proteinExistence type="predicted"/>
<name>A0A939HP36_9PROT</name>
<comment type="caution">
    <text evidence="2">The sequence shown here is derived from an EMBL/GenBank/DDBJ whole genome shotgun (WGS) entry which is preliminary data.</text>
</comment>
<protein>
    <submittedName>
        <fullName evidence="2">Glycosyltransferase</fullName>
    </submittedName>
</protein>
<evidence type="ECO:0000259" key="1">
    <source>
        <dbReference type="Pfam" id="PF00534"/>
    </source>
</evidence>
<dbReference type="SUPFAM" id="SSF53756">
    <property type="entry name" value="UDP-Glycosyltransferase/glycogen phosphorylase"/>
    <property type="match status" value="1"/>
</dbReference>
<dbReference type="InterPro" id="IPR001296">
    <property type="entry name" value="Glyco_trans_1"/>
</dbReference>